<dbReference type="Gene3D" id="3.10.450.50">
    <property type="match status" value="1"/>
</dbReference>
<evidence type="ECO:0000313" key="2">
    <source>
        <dbReference type="EMBL" id="SFS99792.1"/>
    </source>
</evidence>
<feature type="chain" id="PRO_5010267940" evidence="1">
    <location>
        <begin position="19"/>
        <end position="151"/>
    </location>
</feature>
<dbReference type="InterPro" id="IPR032710">
    <property type="entry name" value="NTF2-like_dom_sf"/>
</dbReference>
<dbReference type="Proteomes" id="UP000183209">
    <property type="component" value="Unassembled WGS sequence"/>
</dbReference>
<protein>
    <submittedName>
        <fullName evidence="2">Putative lumazine-binding</fullName>
    </submittedName>
</protein>
<dbReference type="OrthoDB" id="117186at2"/>
<feature type="signal peptide" evidence="1">
    <location>
        <begin position="1"/>
        <end position="18"/>
    </location>
</feature>
<reference evidence="2 3" key="1">
    <citation type="submission" date="2016-10" db="EMBL/GenBank/DDBJ databases">
        <authorList>
            <person name="de Groot N.N."/>
        </authorList>
    </citation>
    <scope>NUCLEOTIDE SEQUENCE [LARGE SCALE GENOMIC DNA]</scope>
    <source>
        <strain evidence="2 3">CGMCC 1.6114</strain>
    </source>
</reference>
<sequence>MLRFILLVLLFLTQMVFGQRSTDEAAVKETIDEFFTGFHQQDSIQIKATVFNPVMQTIGKSKEGLTLVRTETFSNFLKSIVSIPEDKVYQEKLLGYEIKIDGDMAHAWTPYEFWLNDEFSHCGVNSFQLVRKDDDWKIIYIVDTRRREGCQ</sequence>
<keyword evidence="1" id="KW-0732">Signal</keyword>
<accession>A0A1I6UED4</accession>
<proteinExistence type="predicted"/>
<evidence type="ECO:0000256" key="1">
    <source>
        <dbReference type="SAM" id="SignalP"/>
    </source>
</evidence>
<dbReference type="SUPFAM" id="SSF54427">
    <property type="entry name" value="NTF2-like"/>
    <property type="match status" value="1"/>
</dbReference>
<organism evidence="2 3">
    <name type="scientific">Zhouia amylolytica</name>
    <dbReference type="NCBI Taxonomy" id="376730"/>
    <lineage>
        <taxon>Bacteria</taxon>
        <taxon>Pseudomonadati</taxon>
        <taxon>Bacteroidota</taxon>
        <taxon>Flavobacteriia</taxon>
        <taxon>Flavobacteriales</taxon>
        <taxon>Flavobacteriaceae</taxon>
        <taxon>Zhouia</taxon>
    </lineage>
</organism>
<evidence type="ECO:0000313" key="3">
    <source>
        <dbReference type="Proteomes" id="UP000183209"/>
    </source>
</evidence>
<name>A0A1I6UED4_9FLAO</name>
<dbReference type="EMBL" id="FPAG01000007">
    <property type="protein sequence ID" value="SFS99792.1"/>
    <property type="molecule type" value="Genomic_DNA"/>
</dbReference>
<dbReference type="RefSeq" id="WP_074979099.1">
    <property type="nucleotide sequence ID" value="NZ_FPAG01000007.1"/>
</dbReference>
<gene>
    <name evidence="2" type="ORF">SAMN04487906_2417</name>
</gene>
<dbReference type="AlphaFoldDB" id="A0A1I6UED4"/>